<gene>
    <name evidence="1" type="ORF">DP120_09460</name>
</gene>
<comment type="caution">
    <text evidence="1">The sequence shown here is derived from an EMBL/GenBank/DDBJ whole genome shotgun (WGS) entry which is preliminary data.</text>
</comment>
<dbReference type="Proteomes" id="UP000251002">
    <property type="component" value="Unassembled WGS sequence"/>
</dbReference>
<protein>
    <recommendedName>
        <fullName evidence="3">Guanylate cyclase domain-containing protein</fullName>
    </recommendedName>
</protein>
<evidence type="ECO:0008006" key="3">
    <source>
        <dbReference type="Google" id="ProtNLM"/>
    </source>
</evidence>
<dbReference type="RefSeq" id="WP_112223428.1">
    <property type="nucleotide sequence ID" value="NZ_CP047673.1"/>
</dbReference>
<sequence>MNPEHSSPYFVAFIDLLGFSDMVKKDLEAPLGTQKYMDKLYRIHKKTLELNKSTLDLQLVQFSDSIVLATKFDKSNFPLFLNIISEYQYNLLQEGILVRGGITYGKHFYNDGFMYSLGLIEAYHLESKVARFPRIIVSKDLIELLYEDQMNLSDLGLLQEYDGHYFVDYLENGNNETMENLLGFIVEGAKFNNTSVREKYVWLLDYSHFKFPEIPISNQRFISNY</sequence>
<dbReference type="EMBL" id="QLZR01000003">
    <property type="protein sequence ID" value="RAZ77701.1"/>
    <property type="molecule type" value="Genomic_DNA"/>
</dbReference>
<proteinExistence type="predicted"/>
<reference evidence="1 2" key="1">
    <citation type="submission" date="2018-06" db="EMBL/GenBank/DDBJ databases">
        <title>The draft genome sequences of strains SCU63 and S1.</title>
        <authorList>
            <person name="Gan L."/>
        </authorList>
    </citation>
    <scope>NUCLEOTIDE SEQUENCE [LARGE SCALE GENOMIC DNA]</scope>
    <source>
        <strain evidence="1 2">SCU63</strain>
    </source>
</reference>
<evidence type="ECO:0000313" key="1">
    <source>
        <dbReference type="EMBL" id="RAZ77701.1"/>
    </source>
</evidence>
<keyword evidence="2" id="KW-1185">Reference proteome</keyword>
<name>A0A365KX00_9BACL</name>
<evidence type="ECO:0000313" key="2">
    <source>
        <dbReference type="Proteomes" id="UP000251002"/>
    </source>
</evidence>
<accession>A0A365KX00</accession>
<dbReference type="AlphaFoldDB" id="A0A365KX00"/>
<organism evidence="1 2">
    <name type="scientific">Planococcus halotolerans</name>
    <dbReference type="NCBI Taxonomy" id="2233542"/>
    <lineage>
        <taxon>Bacteria</taxon>
        <taxon>Bacillati</taxon>
        <taxon>Bacillota</taxon>
        <taxon>Bacilli</taxon>
        <taxon>Bacillales</taxon>
        <taxon>Caryophanaceae</taxon>
        <taxon>Planococcus</taxon>
    </lineage>
</organism>